<dbReference type="InterPro" id="IPR000748">
    <property type="entry name" value="PsdUridine_synth_RsuA/RluB/E/F"/>
</dbReference>
<feature type="compositionally biased region" description="Low complexity" evidence="4">
    <location>
        <begin position="109"/>
        <end position="118"/>
    </location>
</feature>
<feature type="region of interest" description="Disordered" evidence="4">
    <location>
        <begin position="191"/>
        <end position="216"/>
    </location>
</feature>
<feature type="domain" description="Pseudouridine synthase RsuA/RluA-like" evidence="6">
    <location>
        <begin position="240"/>
        <end position="386"/>
    </location>
</feature>
<dbReference type="InterPro" id="IPR020103">
    <property type="entry name" value="PsdUridine_synth_cat_dom_sf"/>
</dbReference>
<accession>A0ABD3M7G2</accession>
<dbReference type="InterPro" id="IPR050343">
    <property type="entry name" value="RsuA_PseudoU_synthase"/>
</dbReference>
<dbReference type="EMBL" id="JALLBG020000200">
    <property type="protein sequence ID" value="KAL3759567.1"/>
    <property type="molecule type" value="Genomic_DNA"/>
</dbReference>
<evidence type="ECO:0000256" key="1">
    <source>
        <dbReference type="ARBA" id="ARBA00008348"/>
    </source>
</evidence>
<sequence length="471" mass="52698">MTMIEWAPSLLLATILFLQWIQVGTSFAFTSISQQHLGADAGIIDCHPTRFLHHHNYQHQNYSRSHRQISSLYSRGSVGGGSINIFSSGSSSNDIKDTDNHIDEDATQSSSSSPLSPSGGIRLNKVFKATHSRREADTLIESGRVCVNGITVEPDNMGMKVLPFRDVVTLDGNVVYGWEAMNAIVDEKKSNKMKTRTQTNHAGNTNTSKDDDDDDDAVAASAADYHHQNHPHPSASSFEYIKFYKPLGVTCTTDSRIKDNIIDSLLHHGYQPRHRIYPVGRLDKETSGLILLTSDGRVVNSVLRGENRHAKVYNVMVNDSLTEEDIQQLRDGIVITTVSQRKGRSIEENTLVAKTKKAIVERIGHNSCRMTLVEGRNRQIRKMMEALGLRVLRLHRVEFMGIRLTPPLPSSSRKEEERGNTRSRRDNNRAAAAAGGGGLKRPGDWAYLDEREMNLIENAIRLAEEKNENYR</sequence>
<reference evidence="7 8" key="1">
    <citation type="submission" date="2024-10" db="EMBL/GenBank/DDBJ databases">
        <title>Updated reference genomes for cyclostephanoid diatoms.</title>
        <authorList>
            <person name="Roberts W.R."/>
            <person name="Alverson A.J."/>
        </authorList>
    </citation>
    <scope>NUCLEOTIDE SEQUENCE [LARGE SCALE GENOMIC DNA]</scope>
    <source>
        <strain evidence="7 8">AJA232-27</strain>
    </source>
</reference>
<feature type="compositionally biased region" description="Polar residues" evidence="4">
    <location>
        <begin position="196"/>
        <end position="207"/>
    </location>
</feature>
<dbReference type="InterPro" id="IPR036986">
    <property type="entry name" value="S4_RNA-bd_sf"/>
</dbReference>
<feature type="region of interest" description="Disordered" evidence="4">
    <location>
        <begin position="404"/>
        <end position="443"/>
    </location>
</feature>
<dbReference type="SUPFAM" id="SSF55174">
    <property type="entry name" value="Alpha-L RNA-binding motif"/>
    <property type="match status" value="1"/>
</dbReference>
<dbReference type="InterPro" id="IPR006145">
    <property type="entry name" value="PsdUridine_synth_RsuA/RluA"/>
</dbReference>
<keyword evidence="2" id="KW-0413">Isomerase</keyword>
<dbReference type="Gene3D" id="3.10.290.10">
    <property type="entry name" value="RNA-binding S4 domain"/>
    <property type="match status" value="1"/>
</dbReference>
<keyword evidence="5" id="KW-0732">Signal</keyword>
<dbReference type="PANTHER" id="PTHR47683">
    <property type="entry name" value="PSEUDOURIDINE SYNTHASE FAMILY PROTEIN-RELATED"/>
    <property type="match status" value="1"/>
</dbReference>
<evidence type="ECO:0000256" key="2">
    <source>
        <dbReference type="ARBA" id="ARBA00023235"/>
    </source>
</evidence>
<evidence type="ECO:0000259" key="6">
    <source>
        <dbReference type="Pfam" id="PF00849"/>
    </source>
</evidence>
<comment type="caution">
    <text evidence="7">The sequence shown here is derived from an EMBL/GenBank/DDBJ whole genome shotgun (WGS) entry which is preliminary data.</text>
</comment>
<dbReference type="PROSITE" id="PS50889">
    <property type="entry name" value="S4"/>
    <property type="match status" value="1"/>
</dbReference>
<dbReference type="CDD" id="cd00165">
    <property type="entry name" value="S4"/>
    <property type="match status" value="1"/>
</dbReference>
<evidence type="ECO:0000313" key="7">
    <source>
        <dbReference type="EMBL" id="KAL3759567.1"/>
    </source>
</evidence>
<dbReference type="InterPro" id="IPR018496">
    <property type="entry name" value="PsdUridine_synth_RsuA/RluB_CS"/>
</dbReference>
<protein>
    <recommendedName>
        <fullName evidence="6">Pseudouridine synthase RsuA/RluA-like domain-containing protein</fullName>
    </recommendedName>
</protein>
<dbReference type="GO" id="GO:0006364">
    <property type="term" value="P:rRNA processing"/>
    <property type="evidence" value="ECO:0007669"/>
    <property type="project" value="UniProtKB-ARBA"/>
</dbReference>
<dbReference type="GO" id="GO:0003723">
    <property type="term" value="F:RNA binding"/>
    <property type="evidence" value="ECO:0007669"/>
    <property type="project" value="UniProtKB-KW"/>
</dbReference>
<dbReference type="GO" id="GO:0009982">
    <property type="term" value="F:pseudouridine synthase activity"/>
    <property type="evidence" value="ECO:0007669"/>
    <property type="project" value="UniProtKB-ARBA"/>
</dbReference>
<dbReference type="Proteomes" id="UP001530293">
    <property type="component" value="Unassembled WGS sequence"/>
</dbReference>
<evidence type="ECO:0000256" key="5">
    <source>
        <dbReference type="SAM" id="SignalP"/>
    </source>
</evidence>
<dbReference type="Pfam" id="PF00849">
    <property type="entry name" value="PseudoU_synth_2"/>
    <property type="match status" value="1"/>
</dbReference>
<evidence type="ECO:0000256" key="4">
    <source>
        <dbReference type="SAM" id="MobiDB-lite"/>
    </source>
</evidence>
<evidence type="ECO:0000313" key="8">
    <source>
        <dbReference type="Proteomes" id="UP001530293"/>
    </source>
</evidence>
<dbReference type="Gene3D" id="3.30.70.580">
    <property type="entry name" value="Pseudouridine synthase I, catalytic domain, N-terminal subdomain"/>
    <property type="match status" value="1"/>
</dbReference>
<dbReference type="PANTHER" id="PTHR47683:SF2">
    <property type="entry name" value="RNA-BINDING S4 DOMAIN-CONTAINING PROTEIN"/>
    <property type="match status" value="1"/>
</dbReference>
<dbReference type="AlphaFoldDB" id="A0ABD3M7G2"/>
<keyword evidence="8" id="KW-1185">Reference proteome</keyword>
<evidence type="ECO:0000256" key="3">
    <source>
        <dbReference type="PROSITE-ProRule" id="PRU00182"/>
    </source>
</evidence>
<name>A0ABD3M7G2_9STRA</name>
<gene>
    <name evidence="7" type="ORF">ACHAWU_000866</name>
</gene>
<feature type="compositionally biased region" description="Basic and acidic residues" evidence="4">
    <location>
        <begin position="94"/>
        <end position="104"/>
    </location>
</feature>
<feature type="chain" id="PRO_5044848206" description="Pseudouridine synthase RsuA/RluA-like domain-containing protein" evidence="5">
    <location>
        <begin position="27"/>
        <end position="471"/>
    </location>
</feature>
<dbReference type="InterPro" id="IPR020094">
    <property type="entry name" value="TruA/RsuA/RluB/E/F_N"/>
</dbReference>
<dbReference type="NCBIfam" id="TIGR00093">
    <property type="entry name" value="pseudouridine synthase"/>
    <property type="match status" value="1"/>
</dbReference>
<feature type="region of interest" description="Disordered" evidence="4">
    <location>
        <begin position="89"/>
        <end position="121"/>
    </location>
</feature>
<keyword evidence="3" id="KW-0694">RNA-binding</keyword>
<proteinExistence type="inferred from homology"/>
<dbReference type="InterPro" id="IPR042092">
    <property type="entry name" value="PsdUridine_s_RsuA/RluB/E/F_cat"/>
</dbReference>
<dbReference type="SUPFAM" id="SSF55120">
    <property type="entry name" value="Pseudouridine synthase"/>
    <property type="match status" value="1"/>
</dbReference>
<organism evidence="7 8">
    <name type="scientific">Discostella pseudostelligera</name>
    <dbReference type="NCBI Taxonomy" id="259834"/>
    <lineage>
        <taxon>Eukaryota</taxon>
        <taxon>Sar</taxon>
        <taxon>Stramenopiles</taxon>
        <taxon>Ochrophyta</taxon>
        <taxon>Bacillariophyta</taxon>
        <taxon>Coscinodiscophyceae</taxon>
        <taxon>Thalassiosirophycidae</taxon>
        <taxon>Stephanodiscales</taxon>
        <taxon>Stephanodiscaceae</taxon>
        <taxon>Discostella</taxon>
    </lineage>
</organism>
<feature type="signal peptide" evidence="5">
    <location>
        <begin position="1"/>
        <end position="26"/>
    </location>
</feature>
<comment type="similarity">
    <text evidence="1">Belongs to the pseudouridine synthase RsuA family.</text>
</comment>
<feature type="compositionally biased region" description="Basic and acidic residues" evidence="4">
    <location>
        <begin position="412"/>
        <end position="428"/>
    </location>
</feature>
<dbReference type="Gene3D" id="3.30.70.1560">
    <property type="entry name" value="Alpha-L RNA-binding motif"/>
    <property type="match status" value="1"/>
</dbReference>
<dbReference type="PROSITE" id="PS01149">
    <property type="entry name" value="PSI_RSU"/>
    <property type="match status" value="1"/>
</dbReference>